<dbReference type="Pfam" id="PF16267">
    <property type="entry name" value="DUF4920"/>
    <property type="match status" value="1"/>
</dbReference>
<dbReference type="Proteomes" id="UP001258315">
    <property type="component" value="Unassembled WGS sequence"/>
</dbReference>
<evidence type="ECO:0000313" key="1">
    <source>
        <dbReference type="EMBL" id="MDT3403537.1"/>
    </source>
</evidence>
<keyword evidence="2" id="KW-1185">Reference proteome</keyword>
<gene>
    <name evidence="1" type="ORF">QE417_002609</name>
</gene>
<dbReference type="InterPro" id="IPR032577">
    <property type="entry name" value="DUF4920"/>
</dbReference>
<reference evidence="2" key="1">
    <citation type="submission" date="2023-07" db="EMBL/GenBank/DDBJ databases">
        <title>Functional and genomic diversity of the sorghum phyllosphere microbiome.</title>
        <authorList>
            <person name="Shade A."/>
        </authorList>
    </citation>
    <scope>NUCLEOTIDE SEQUENCE [LARGE SCALE GENOMIC DNA]</scope>
    <source>
        <strain evidence="2">SORGH_AS_0422</strain>
    </source>
</reference>
<proteinExistence type="predicted"/>
<protein>
    <submittedName>
        <fullName evidence="1">Archaeosine-15-forming tRNA-guanine transglycosylase</fullName>
    </submittedName>
</protein>
<accession>A0ABU3GX18</accession>
<organism evidence="1 2">
    <name type="scientific">Mucilaginibacter terrae</name>
    <dbReference type="NCBI Taxonomy" id="1955052"/>
    <lineage>
        <taxon>Bacteria</taxon>
        <taxon>Pseudomonadati</taxon>
        <taxon>Bacteroidota</taxon>
        <taxon>Sphingobacteriia</taxon>
        <taxon>Sphingobacteriales</taxon>
        <taxon>Sphingobacteriaceae</taxon>
        <taxon>Mucilaginibacter</taxon>
    </lineage>
</organism>
<comment type="caution">
    <text evidence="1">The sequence shown here is derived from an EMBL/GenBank/DDBJ whole genome shotgun (WGS) entry which is preliminary data.</text>
</comment>
<evidence type="ECO:0000313" key="2">
    <source>
        <dbReference type="Proteomes" id="UP001258315"/>
    </source>
</evidence>
<sequence>MFSVTASAQKKVALPHGMVYGTKPGSIGLKKASELEDFMGRRTRISAVIVGKVLRVTKPKGGWFELDADSGRVIRAHFKNYNVTLPVELKGREVIIEGVAAKQFIADDQQHMAGDTVVGKKQHEALANPKKRLVFEVTGLMINK</sequence>
<dbReference type="RefSeq" id="WP_311950601.1">
    <property type="nucleotide sequence ID" value="NZ_JAVLVU010000001.1"/>
</dbReference>
<name>A0ABU3GX18_9SPHI</name>
<dbReference type="EMBL" id="JAVLVU010000001">
    <property type="protein sequence ID" value="MDT3403537.1"/>
    <property type="molecule type" value="Genomic_DNA"/>
</dbReference>